<dbReference type="InParanoid" id="A0A4W6DF13"/>
<feature type="disulfide bond" evidence="10">
    <location>
        <begin position="482"/>
        <end position="492"/>
    </location>
</feature>
<reference evidence="15" key="1">
    <citation type="submission" date="2015-09" db="EMBL/GenBank/DDBJ databases">
        <authorList>
            <person name="Sai Rama Sridatta P."/>
        </authorList>
    </citation>
    <scope>NUCLEOTIDE SEQUENCE [LARGE SCALE GENOMIC DNA]</scope>
</reference>
<dbReference type="InterPro" id="IPR008160">
    <property type="entry name" value="Collagen"/>
</dbReference>
<keyword evidence="9" id="KW-0408">Iron</keyword>
<keyword evidence="2 9" id="KW-0812">Transmembrane</keyword>
<dbReference type="Pfam" id="PF01391">
    <property type="entry name" value="Collagen"/>
    <property type="match status" value="1"/>
</dbReference>
<dbReference type="GO" id="GO:0070287">
    <property type="term" value="F:ferritin receptor activity"/>
    <property type="evidence" value="ECO:0007669"/>
    <property type="project" value="UniProtKB-UniRule"/>
</dbReference>
<proteinExistence type="inferred from homology"/>
<feature type="topological domain" description="Cytoplasmic" evidence="9">
    <location>
        <begin position="1"/>
        <end position="61"/>
    </location>
</feature>
<evidence type="ECO:0000256" key="10">
    <source>
        <dbReference type="PROSITE-ProRule" id="PRU00196"/>
    </source>
</evidence>
<reference evidence="14" key="2">
    <citation type="submission" date="2025-08" db="UniProtKB">
        <authorList>
            <consortium name="Ensembl"/>
        </authorList>
    </citation>
    <scope>IDENTIFICATION</scope>
</reference>
<dbReference type="Ensembl" id="ENSLCAT00010023871.1">
    <property type="protein sequence ID" value="ENSLCAP00010023353.1"/>
    <property type="gene ID" value="ENSLCAG00010010975.1"/>
</dbReference>
<dbReference type="GO" id="GO:0004252">
    <property type="term" value="F:serine-type endopeptidase activity"/>
    <property type="evidence" value="ECO:0007669"/>
    <property type="project" value="TreeGrafter"/>
</dbReference>
<feature type="domain" description="SRCR" evidence="13">
    <location>
        <begin position="413"/>
        <end position="513"/>
    </location>
</feature>
<feature type="disulfide bond" evidence="10">
    <location>
        <begin position="451"/>
        <end position="512"/>
    </location>
</feature>
<organism evidence="14 15">
    <name type="scientific">Lates calcarifer</name>
    <name type="common">Barramundi</name>
    <name type="synonym">Holocentrus calcarifer</name>
    <dbReference type="NCBI Taxonomy" id="8187"/>
    <lineage>
        <taxon>Eukaryota</taxon>
        <taxon>Metazoa</taxon>
        <taxon>Chordata</taxon>
        <taxon>Craniata</taxon>
        <taxon>Vertebrata</taxon>
        <taxon>Euteleostomi</taxon>
        <taxon>Actinopterygii</taxon>
        <taxon>Neopterygii</taxon>
        <taxon>Teleostei</taxon>
        <taxon>Neoteleostei</taxon>
        <taxon>Acanthomorphata</taxon>
        <taxon>Carangaria</taxon>
        <taxon>Carangaria incertae sedis</taxon>
        <taxon>Centropomidae</taxon>
        <taxon>Lates</taxon>
    </lineage>
</organism>
<keyword evidence="9" id="KW-0813">Transport</keyword>
<reference evidence="14" key="3">
    <citation type="submission" date="2025-09" db="UniProtKB">
        <authorList>
            <consortium name="Ensembl"/>
        </authorList>
    </citation>
    <scope>IDENTIFICATION</scope>
</reference>
<comment type="similarity">
    <text evidence="9">Belongs to the SCARA5 family.</text>
</comment>
<evidence type="ECO:0000313" key="14">
    <source>
        <dbReference type="Ensembl" id="ENSLCAP00010023353.1"/>
    </source>
</evidence>
<dbReference type="Gene3D" id="3.10.250.10">
    <property type="entry name" value="SRCR-like domain"/>
    <property type="match status" value="1"/>
</dbReference>
<keyword evidence="3 9" id="KW-0735">Signal-anchor</keyword>
<dbReference type="InterPro" id="IPR034726">
    <property type="entry name" value="SCARA5"/>
</dbReference>
<dbReference type="GO" id="GO:0006879">
    <property type="term" value="P:intracellular iron ion homeostasis"/>
    <property type="evidence" value="ECO:0007669"/>
    <property type="project" value="UniProtKB-UniRule"/>
</dbReference>
<evidence type="ECO:0000256" key="3">
    <source>
        <dbReference type="ARBA" id="ARBA00022968"/>
    </source>
</evidence>
<evidence type="ECO:0000256" key="2">
    <source>
        <dbReference type="ARBA" id="ARBA00022692"/>
    </source>
</evidence>
<comment type="subunit">
    <text evidence="9">Homotrimer.</text>
</comment>
<keyword evidence="6 10" id="KW-1015">Disulfide bond</keyword>
<gene>
    <name evidence="9" type="primary">SCARA5</name>
    <name evidence="14" type="synonym">scara5</name>
</gene>
<evidence type="ECO:0000256" key="6">
    <source>
        <dbReference type="ARBA" id="ARBA00023157"/>
    </source>
</evidence>
<dbReference type="InterPro" id="IPR036772">
    <property type="entry name" value="SRCR-like_dom_sf"/>
</dbReference>
<dbReference type="PRINTS" id="PR00258">
    <property type="entry name" value="SPERACTRCPTR"/>
</dbReference>
<keyword evidence="7 9" id="KW-0675">Receptor</keyword>
<sequence>MENKAMYLSTYEERDNGSMYEEAYDGRNLSKLNLCDEGSGKRRRKQDQCCGHLNSLSAIKYAIVSLYVLVLLTIFGLCLAVSRSQVSSQRQEVLMENVTRMSERSRLLQQTLGEASTQADLLENIWKLENLFHNHSDWLQRLEILIKGVEVELRSIQAYSLQSEGYLVQLDDRLSSLSSSTTRNLTGLSAEVARASTWLRDQDVLIRDASVKVSGLREKLEEVNWTVGAVNHTFTNDISIHNLKIQDLQIQISNITEDTSSLWVTHVHTEAQLRNEMEILNTITEDLRLKDWEHSMALKNLTIIEGPPGPKGEKGDTGPLGPPGAPGLTGLRGFTGEKGIQGPRGIKGSVGVEGVQGEKGDRGPVGPKGDRGERGLKGEKGDRGDRGEKTGETVKSSSSWQRCECLLMEEMLVRLVNGSGPHEGRVEVFHERRWGTVCDDVWDKKDGDVVCRMLGYRGATEVHKTGRFGQGTGLIWMDDVACAGTEDTIHQCSFSGWGKTNCGHVEDAGVTCAV</sequence>
<evidence type="ECO:0000256" key="12">
    <source>
        <dbReference type="SAM" id="Phobius"/>
    </source>
</evidence>
<feature type="compositionally biased region" description="Basic and acidic residues" evidence="11">
    <location>
        <begin position="356"/>
        <end position="392"/>
    </location>
</feature>
<evidence type="ECO:0000256" key="9">
    <source>
        <dbReference type="HAMAP-Rule" id="MF_03070"/>
    </source>
</evidence>
<accession>A0A4W6DF13</accession>
<evidence type="ECO:0000313" key="15">
    <source>
        <dbReference type="Proteomes" id="UP000314980"/>
    </source>
</evidence>
<comment type="subcellular location">
    <subcellularLocation>
        <location evidence="9">Cell membrane</location>
        <topology evidence="9">Single-pass type II membrane protein</topology>
    </subcellularLocation>
    <subcellularLocation>
        <location evidence="1">Membrane</location>
        <topology evidence="1">Single-pass type II membrane protein</topology>
    </subcellularLocation>
</comment>
<dbReference type="PROSITE" id="PS50287">
    <property type="entry name" value="SRCR_2"/>
    <property type="match status" value="1"/>
</dbReference>
<keyword evidence="4 9" id="KW-1133">Transmembrane helix</keyword>
<evidence type="ECO:0000256" key="5">
    <source>
        <dbReference type="ARBA" id="ARBA00023136"/>
    </source>
</evidence>
<dbReference type="Pfam" id="PF00530">
    <property type="entry name" value="SRCR"/>
    <property type="match status" value="1"/>
</dbReference>
<dbReference type="HAMAP" id="MF_03070">
    <property type="entry name" value="SCARA5"/>
    <property type="match status" value="1"/>
</dbReference>
<dbReference type="InterPro" id="IPR001190">
    <property type="entry name" value="SRCR"/>
</dbReference>
<dbReference type="STRING" id="8187.ENSLCAP00010023353"/>
<dbReference type="PANTHER" id="PTHR48071:SF24">
    <property type="entry name" value="DELETED IN MALIGNANT BRAIN TUMORS 1 PROTEIN-LIKE"/>
    <property type="match status" value="1"/>
</dbReference>
<feature type="disulfide bond" evidence="10">
    <location>
        <begin position="438"/>
        <end position="502"/>
    </location>
</feature>
<dbReference type="GO" id="GO:0031638">
    <property type="term" value="P:zymogen activation"/>
    <property type="evidence" value="ECO:0007669"/>
    <property type="project" value="TreeGrafter"/>
</dbReference>
<dbReference type="GO" id="GO:0005886">
    <property type="term" value="C:plasma membrane"/>
    <property type="evidence" value="ECO:0007669"/>
    <property type="project" value="UniProtKB-SubCell"/>
</dbReference>
<dbReference type="AlphaFoldDB" id="A0A4W6DF13"/>
<dbReference type="GO" id="GO:0006897">
    <property type="term" value="P:endocytosis"/>
    <property type="evidence" value="ECO:0007669"/>
    <property type="project" value="UniProtKB-UniRule"/>
</dbReference>
<keyword evidence="15" id="KW-1185">Reference proteome</keyword>
<evidence type="ECO:0000259" key="13">
    <source>
        <dbReference type="PROSITE" id="PS50287"/>
    </source>
</evidence>
<evidence type="ECO:0000256" key="7">
    <source>
        <dbReference type="ARBA" id="ARBA00023170"/>
    </source>
</evidence>
<evidence type="ECO:0000256" key="8">
    <source>
        <dbReference type="ARBA" id="ARBA00023180"/>
    </source>
</evidence>
<name>A0A4W6DF13_LATCA</name>
<dbReference type="GeneTree" id="ENSGT00950000183074"/>
<feature type="topological domain" description="Extracellular" evidence="9">
    <location>
        <begin position="83"/>
        <end position="514"/>
    </location>
</feature>
<dbReference type="SUPFAM" id="SSF56487">
    <property type="entry name" value="SRCR-like"/>
    <property type="match status" value="1"/>
</dbReference>
<comment type="function">
    <text evidence="9">Ferritin receptor that mediates non-transferrin-dependent delivery of iron. Mediates cellular uptake of ferritin-bound iron by stimulating ferritin endocytosis from the cell surface with consequent iron delivery within the cell. Delivery of iron to cells by ferritin is required for the development of specific cell types, suggesting the existence of cell type-specific mechanisms of iron traffic in organogenesis, which alternatively utilize transferrin or non-transferrin iron delivery pathways.</text>
</comment>
<dbReference type="PROSITE" id="PS00420">
    <property type="entry name" value="SRCR_1"/>
    <property type="match status" value="1"/>
</dbReference>
<feature type="region of interest" description="Disordered" evidence="11">
    <location>
        <begin position="303"/>
        <end position="395"/>
    </location>
</feature>
<keyword evidence="9" id="KW-1003">Cell membrane</keyword>
<keyword evidence="8" id="KW-0325">Glycoprotein</keyword>
<evidence type="ECO:0000256" key="11">
    <source>
        <dbReference type="SAM" id="MobiDB-lite"/>
    </source>
</evidence>
<keyword evidence="9" id="KW-0410">Iron transport</keyword>
<keyword evidence="9" id="KW-0406">Ion transport</keyword>
<dbReference type="Proteomes" id="UP000314980">
    <property type="component" value="Unassembled WGS sequence"/>
</dbReference>
<dbReference type="PANTHER" id="PTHR48071">
    <property type="entry name" value="SRCR DOMAIN-CONTAINING PROTEIN"/>
    <property type="match status" value="1"/>
</dbReference>
<evidence type="ECO:0000256" key="4">
    <source>
        <dbReference type="ARBA" id="ARBA00022989"/>
    </source>
</evidence>
<evidence type="ECO:0000256" key="1">
    <source>
        <dbReference type="ARBA" id="ARBA00004606"/>
    </source>
</evidence>
<keyword evidence="5 9" id="KW-0472">Membrane</keyword>
<dbReference type="FunFam" id="3.10.250.10:FF:000011">
    <property type="entry name" value="Scavenger receptor class A member 5"/>
    <property type="match status" value="1"/>
</dbReference>
<dbReference type="SMART" id="SM00202">
    <property type="entry name" value="SR"/>
    <property type="match status" value="1"/>
</dbReference>
<feature type="transmembrane region" description="Helical" evidence="12">
    <location>
        <begin position="61"/>
        <end position="81"/>
    </location>
</feature>
<protein>
    <recommendedName>
        <fullName evidence="9">Scavenger receptor class A member 5</fullName>
    </recommendedName>
</protein>
<dbReference type="FunCoup" id="A0A4W6DF13">
    <property type="interactions" value="914"/>
</dbReference>
<dbReference type="GO" id="GO:0034755">
    <property type="term" value="P:iron ion transmembrane transport"/>
    <property type="evidence" value="ECO:0007669"/>
    <property type="project" value="UniProtKB-UniRule"/>
</dbReference>